<feature type="signal peptide" evidence="16">
    <location>
        <begin position="1"/>
        <end position="28"/>
    </location>
</feature>
<evidence type="ECO:0000256" key="2">
    <source>
        <dbReference type="ARBA" id="ARBA00004752"/>
    </source>
</evidence>
<evidence type="ECO:0000256" key="7">
    <source>
        <dbReference type="ARBA" id="ARBA00022729"/>
    </source>
</evidence>
<feature type="active site" evidence="13">
    <location>
        <position position="139"/>
    </location>
</feature>
<organism evidence="18 19">
    <name type="scientific">Aquicella lusitana</name>
    <dbReference type="NCBI Taxonomy" id="254246"/>
    <lineage>
        <taxon>Bacteria</taxon>
        <taxon>Pseudomonadati</taxon>
        <taxon>Pseudomonadota</taxon>
        <taxon>Gammaproteobacteria</taxon>
        <taxon>Legionellales</taxon>
        <taxon>Coxiellaceae</taxon>
        <taxon>Aquicella</taxon>
    </lineage>
</organism>
<accession>A0A370GN34</accession>
<evidence type="ECO:0000313" key="19">
    <source>
        <dbReference type="Proteomes" id="UP000254720"/>
    </source>
</evidence>
<proteinExistence type="inferred from homology"/>
<dbReference type="InterPro" id="IPR037167">
    <property type="entry name" value="Peptidase_S11_C_sf"/>
</dbReference>
<comment type="catalytic activity">
    <reaction evidence="12">
        <text>Preferential cleavage: (Ac)2-L-Lys-D-Ala-|-D-Ala. Also transpeptidation of peptidyl-alanyl moieties that are N-acyl substituents of D-alanine.</text>
        <dbReference type="EC" id="3.4.16.4"/>
    </reaction>
</comment>
<evidence type="ECO:0000256" key="12">
    <source>
        <dbReference type="ARBA" id="ARBA00034000"/>
    </source>
</evidence>
<dbReference type="PRINTS" id="PR00725">
    <property type="entry name" value="DADACBPTASE1"/>
</dbReference>
<keyword evidence="7 16" id="KW-0732">Signal</keyword>
<dbReference type="SUPFAM" id="SSF69189">
    <property type="entry name" value="Penicillin-binding protein associated domain"/>
    <property type="match status" value="1"/>
</dbReference>
<dbReference type="UniPathway" id="UPA00219"/>
<dbReference type="Proteomes" id="UP000254720">
    <property type="component" value="Unassembled WGS sequence"/>
</dbReference>
<evidence type="ECO:0000256" key="10">
    <source>
        <dbReference type="ARBA" id="ARBA00022984"/>
    </source>
</evidence>
<feature type="domain" description="Peptidase S11 D-Ala-D-Ala carboxypeptidase A C-terminal" evidence="17">
    <location>
        <begin position="291"/>
        <end position="381"/>
    </location>
</feature>
<evidence type="ECO:0000256" key="6">
    <source>
        <dbReference type="ARBA" id="ARBA00022670"/>
    </source>
</evidence>
<dbReference type="PANTHER" id="PTHR21581">
    <property type="entry name" value="D-ALANYL-D-ALANINE CARBOXYPEPTIDASE"/>
    <property type="match status" value="1"/>
</dbReference>
<dbReference type="PANTHER" id="PTHR21581:SF6">
    <property type="entry name" value="TRAFFICKING PROTEIN PARTICLE COMPLEX SUBUNIT 12"/>
    <property type="match status" value="1"/>
</dbReference>
<evidence type="ECO:0000256" key="14">
    <source>
        <dbReference type="PIRSR" id="PIRSR618044-2"/>
    </source>
</evidence>
<feature type="binding site" evidence="14">
    <location>
        <position position="241"/>
    </location>
    <ligand>
        <name>substrate</name>
    </ligand>
</feature>
<dbReference type="GO" id="GO:0071555">
    <property type="term" value="P:cell wall organization"/>
    <property type="evidence" value="ECO:0007669"/>
    <property type="project" value="UniProtKB-KW"/>
</dbReference>
<dbReference type="Gene3D" id="2.60.410.10">
    <property type="entry name" value="D-Ala-D-Ala carboxypeptidase, C-terminal domain"/>
    <property type="match status" value="1"/>
</dbReference>
<dbReference type="InterPro" id="IPR012338">
    <property type="entry name" value="Beta-lactam/transpept-like"/>
</dbReference>
<keyword evidence="9" id="KW-0133">Cell shape</keyword>
<dbReference type="GO" id="GO:0006508">
    <property type="term" value="P:proteolysis"/>
    <property type="evidence" value="ECO:0007669"/>
    <property type="project" value="UniProtKB-KW"/>
</dbReference>
<dbReference type="Pfam" id="PF00768">
    <property type="entry name" value="Peptidase_S11"/>
    <property type="match status" value="1"/>
</dbReference>
<comment type="similarity">
    <text evidence="3 15">Belongs to the peptidase S11 family.</text>
</comment>
<comment type="pathway">
    <text evidence="2">Cell wall biogenesis; peptidoglycan biosynthesis.</text>
</comment>
<dbReference type="AlphaFoldDB" id="A0A370GN34"/>
<evidence type="ECO:0000259" key="17">
    <source>
        <dbReference type="SMART" id="SM00936"/>
    </source>
</evidence>
<dbReference type="SMART" id="SM00936">
    <property type="entry name" value="PBP5_C"/>
    <property type="match status" value="1"/>
</dbReference>
<keyword evidence="19" id="KW-1185">Reference proteome</keyword>
<name>A0A370GN34_9COXI</name>
<dbReference type="GO" id="GO:0009002">
    <property type="term" value="F:serine-type D-Ala-D-Ala carboxypeptidase activity"/>
    <property type="evidence" value="ECO:0007669"/>
    <property type="project" value="UniProtKB-EC"/>
</dbReference>
<dbReference type="InterPro" id="IPR018044">
    <property type="entry name" value="Peptidase_S11"/>
</dbReference>
<evidence type="ECO:0000313" key="18">
    <source>
        <dbReference type="EMBL" id="RDI45142.1"/>
    </source>
</evidence>
<keyword evidence="8" id="KW-0378">Hydrolase</keyword>
<dbReference type="GO" id="GO:0009252">
    <property type="term" value="P:peptidoglycan biosynthetic process"/>
    <property type="evidence" value="ECO:0007669"/>
    <property type="project" value="UniProtKB-UniPathway"/>
</dbReference>
<evidence type="ECO:0000256" key="8">
    <source>
        <dbReference type="ARBA" id="ARBA00022801"/>
    </source>
</evidence>
<reference evidence="18 19" key="1">
    <citation type="submission" date="2018-07" db="EMBL/GenBank/DDBJ databases">
        <title>Genomic Encyclopedia of Type Strains, Phase IV (KMG-IV): sequencing the most valuable type-strain genomes for metagenomic binning, comparative biology and taxonomic classification.</title>
        <authorList>
            <person name="Goeker M."/>
        </authorList>
    </citation>
    <scope>NUCLEOTIDE SEQUENCE [LARGE SCALE GENOMIC DNA]</scope>
    <source>
        <strain evidence="18 19">DSM 16500</strain>
    </source>
</reference>
<keyword evidence="11" id="KW-0961">Cell wall biogenesis/degradation</keyword>
<evidence type="ECO:0000256" key="13">
    <source>
        <dbReference type="PIRSR" id="PIRSR618044-1"/>
    </source>
</evidence>
<feature type="chain" id="PRO_5016571752" description="serine-type D-Ala-D-Ala carboxypeptidase" evidence="16">
    <location>
        <begin position="29"/>
        <end position="410"/>
    </location>
</feature>
<evidence type="ECO:0000256" key="11">
    <source>
        <dbReference type="ARBA" id="ARBA00023316"/>
    </source>
</evidence>
<dbReference type="SUPFAM" id="SSF56601">
    <property type="entry name" value="beta-lactamase/transpeptidase-like"/>
    <property type="match status" value="1"/>
</dbReference>
<evidence type="ECO:0000256" key="3">
    <source>
        <dbReference type="ARBA" id="ARBA00007164"/>
    </source>
</evidence>
<sequence length="410" mass="45531">MSPNWVMKMKQSLIALLIAIIACVPAFANPVIPIPTQPQQPTFTPGTPKIDATGYILIDANSGKILAQKEADTRMPPASLTKLMSLYIISSALKNGQIHMEDKVRISTKAWKTEGSRMFVKVGDEVPLKDLIQGIIVASGNDATVALAEHIAGTEETFTNMMNQQAKLLGMNNSHFTDSTGLPNQDHYSTPHDLAILTQAYIKNFPEDYGFYSEKWFTYNGIRQPNRNRLLWRYQYADGLKTGHTSEAGYCLVASAKKDGMRLISVVMGAPNDQARTEDSIRLMTYGFRFFETHKLYNASTPLVKARVWKGEKTETPLGLTEDLYVTVPTGQYKRLQATLALNNPIKAPIVKGHAYGTVNIMLNNQVVASKPLVALDSNPQGGLLRRLTDSVKYTIHKYFTRTDEKVNTG</sequence>
<evidence type="ECO:0000256" key="4">
    <source>
        <dbReference type="ARBA" id="ARBA00012448"/>
    </source>
</evidence>
<dbReference type="GO" id="GO:0008360">
    <property type="term" value="P:regulation of cell shape"/>
    <property type="evidence" value="ECO:0007669"/>
    <property type="project" value="UniProtKB-KW"/>
</dbReference>
<feature type="active site" description="Acyl-ester intermediate" evidence="13">
    <location>
        <position position="79"/>
    </location>
</feature>
<comment type="caution">
    <text evidence="18">The sequence shown here is derived from an EMBL/GenBank/DDBJ whole genome shotgun (WGS) entry which is preliminary data.</text>
</comment>
<keyword evidence="6" id="KW-0645">Protease</keyword>
<dbReference type="RefSeq" id="WP_232058620.1">
    <property type="nucleotide sequence ID" value="NZ_LR699114.1"/>
</dbReference>
<evidence type="ECO:0000256" key="9">
    <source>
        <dbReference type="ARBA" id="ARBA00022960"/>
    </source>
</evidence>
<evidence type="ECO:0000256" key="5">
    <source>
        <dbReference type="ARBA" id="ARBA00022645"/>
    </source>
</evidence>
<dbReference type="EMBL" id="QQAX01000007">
    <property type="protein sequence ID" value="RDI45142.1"/>
    <property type="molecule type" value="Genomic_DNA"/>
</dbReference>
<evidence type="ECO:0000256" key="1">
    <source>
        <dbReference type="ARBA" id="ARBA00003217"/>
    </source>
</evidence>
<comment type="function">
    <text evidence="1">Removes C-terminal D-alanyl residues from sugar-peptide cell wall precursors.</text>
</comment>
<gene>
    <name evidence="18" type="ORF">C8D86_10718</name>
</gene>
<evidence type="ECO:0000256" key="15">
    <source>
        <dbReference type="RuleBase" id="RU004016"/>
    </source>
</evidence>
<keyword evidence="5" id="KW-0121">Carboxypeptidase</keyword>
<feature type="active site" description="Proton acceptor" evidence="13">
    <location>
        <position position="82"/>
    </location>
</feature>
<evidence type="ECO:0000256" key="16">
    <source>
        <dbReference type="SAM" id="SignalP"/>
    </source>
</evidence>
<dbReference type="Pfam" id="PF07943">
    <property type="entry name" value="PBP5_C"/>
    <property type="match status" value="1"/>
</dbReference>
<dbReference type="InterPro" id="IPR012907">
    <property type="entry name" value="Peptidase_S11_C"/>
</dbReference>
<dbReference type="InterPro" id="IPR015956">
    <property type="entry name" value="Peniciliin-bd_prot_C_sf"/>
</dbReference>
<protein>
    <recommendedName>
        <fullName evidence="4">serine-type D-Ala-D-Ala carboxypeptidase</fullName>
        <ecNumber evidence="4">3.4.16.4</ecNumber>
    </recommendedName>
</protein>
<dbReference type="Gene3D" id="3.40.710.10">
    <property type="entry name" value="DD-peptidase/beta-lactamase superfamily"/>
    <property type="match status" value="1"/>
</dbReference>
<keyword evidence="10" id="KW-0573">Peptidoglycan synthesis</keyword>
<dbReference type="EC" id="3.4.16.4" evidence="4"/>
<dbReference type="InterPro" id="IPR001967">
    <property type="entry name" value="Peptidase_S11_N"/>
</dbReference>